<keyword evidence="3 5" id="KW-1133">Transmembrane helix</keyword>
<keyword evidence="4 5" id="KW-0472">Membrane</keyword>
<dbReference type="PATRIC" id="fig|348151.3.peg.1424"/>
<dbReference type="GO" id="GO:0140359">
    <property type="term" value="F:ABC-type transporter activity"/>
    <property type="evidence" value="ECO:0007669"/>
    <property type="project" value="InterPro"/>
</dbReference>
<feature type="transmembrane region" description="Helical" evidence="5">
    <location>
        <begin position="139"/>
        <end position="161"/>
    </location>
</feature>
<reference evidence="8 9" key="1">
    <citation type="journal article" date="2015" name="Genome Announc.">
        <title>Expanding the biotechnology potential of lactobacilli through comparative genomics of 213 strains and associated genera.</title>
        <authorList>
            <person name="Sun Z."/>
            <person name="Harris H.M."/>
            <person name="McCann A."/>
            <person name="Guo C."/>
            <person name="Argimon S."/>
            <person name="Zhang W."/>
            <person name="Yang X."/>
            <person name="Jeffery I.B."/>
            <person name="Cooney J.C."/>
            <person name="Kagawa T.F."/>
            <person name="Liu W."/>
            <person name="Song Y."/>
            <person name="Salvetti E."/>
            <person name="Wrobel A."/>
            <person name="Rasinkangas P."/>
            <person name="Parkhill J."/>
            <person name="Rea M.C."/>
            <person name="O'Sullivan O."/>
            <person name="Ritari J."/>
            <person name="Douillard F.P."/>
            <person name="Paul Ross R."/>
            <person name="Yang R."/>
            <person name="Briner A.E."/>
            <person name="Felis G.E."/>
            <person name="de Vos W.M."/>
            <person name="Barrangou R."/>
            <person name="Klaenhammer T.R."/>
            <person name="Caufield P.W."/>
            <person name="Cui Y."/>
            <person name="Zhang H."/>
            <person name="O'Toole P.W."/>
        </authorList>
    </citation>
    <scope>NUCLEOTIDE SEQUENCE [LARGE SCALE GENOMIC DNA]</scope>
    <source>
        <strain evidence="8 9">DSM 22696</strain>
    </source>
</reference>
<dbReference type="InterPro" id="IPR051784">
    <property type="entry name" value="Nod_factor_ABC_transporter"/>
</dbReference>
<evidence type="ECO:0000256" key="5">
    <source>
        <dbReference type="SAM" id="Phobius"/>
    </source>
</evidence>
<protein>
    <submittedName>
        <fullName evidence="7 8">Permease</fullName>
    </submittedName>
</protein>
<evidence type="ECO:0000256" key="1">
    <source>
        <dbReference type="ARBA" id="ARBA00004141"/>
    </source>
</evidence>
<evidence type="ECO:0000259" key="6">
    <source>
        <dbReference type="Pfam" id="PF01061"/>
    </source>
</evidence>
<name>A0A0R2L4C6_9LACO</name>
<comment type="subcellular location">
    <subcellularLocation>
        <location evidence="1">Membrane</location>
        <topology evidence="1">Multi-pass membrane protein</topology>
    </subcellularLocation>
</comment>
<dbReference type="Proteomes" id="UP000321429">
    <property type="component" value="Unassembled WGS sequence"/>
</dbReference>
<dbReference type="InterPro" id="IPR013525">
    <property type="entry name" value="ABC2_TM"/>
</dbReference>
<dbReference type="EMBL" id="JQCB01000004">
    <property type="protein sequence ID" value="KRN96417.1"/>
    <property type="molecule type" value="Genomic_DNA"/>
</dbReference>
<dbReference type="RefSeq" id="WP_057809655.1">
    <property type="nucleotide sequence ID" value="NZ_BJUD01000037.1"/>
</dbReference>
<dbReference type="PANTHER" id="PTHR43229:SF2">
    <property type="entry name" value="NODULATION PROTEIN J"/>
    <property type="match status" value="1"/>
</dbReference>
<evidence type="ECO:0000313" key="9">
    <source>
        <dbReference type="Proteomes" id="UP000051139"/>
    </source>
</evidence>
<dbReference type="PANTHER" id="PTHR43229">
    <property type="entry name" value="NODULATION PROTEIN J"/>
    <property type="match status" value="1"/>
</dbReference>
<feature type="domain" description="ABC-2 type transporter transmembrane" evidence="6">
    <location>
        <begin position="3"/>
        <end position="218"/>
    </location>
</feature>
<evidence type="ECO:0000313" key="8">
    <source>
        <dbReference type="EMBL" id="KRN96417.1"/>
    </source>
</evidence>
<accession>A0A0R2L4C6</accession>
<feature type="transmembrane region" description="Helical" evidence="5">
    <location>
        <begin position="104"/>
        <end position="127"/>
    </location>
</feature>
<dbReference type="OrthoDB" id="162334at2"/>
<keyword evidence="9" id="KW-1185">Reference proteome</keyword>
<evidence type="ECO:0000256" key="4">
    <source>
        <dbReference type="ARBA" id="ARBA00023136"/>
    </source>
</evidence>
<reference evidence="7 10" key="2">
    <citation type="submission" date="2019-07" db="EMBL/GenBank/DDBJ databases">
        <title>Whole genome shotgun sequence of Lactobacillus siliginis NBRC 101315.</title>
        <authorList>
            <person name="Hosoyama A."/>
            <person name="Uohara A."/>
            <person name="Ohji S."/>
            <person name="Ichikawa N."/>
        </authorList>
    </citation>
    <scope>NUCLEOTIDE SEQUENCE [LARGE SCALE GENOMIC DNA]</scope>
    <source>
        <strain evidence="7 10">NBRC 101315</strain>
    </source>
</reference>
<dbReference type="GO" id="GO:0016020">
    <property type="term" value="C:membrane"/>
    <property type="evidence" value="ECO:0007669"/>
    <property type="project" value="UniProtKB-SubCell"/>
</dbReference>
<evidence type="ECO:0000256" key="3">
    <source>
        <dbReference type="ARBA" id="ARBA00022989"/>
    </source>
</evidence>
<sequence>MTAILERNLKLFFKNRAGVFFSVLGPLIVLGLYVIFLKQNMLAAWSAVPHAQKLLDPWLIGGMLAVTAMTTTLSGLRQLVDDQEHAAVDFEITPVSPFVRQMGYFLSATIIGILMQLVVFGVDMLYFGWADNLVLTAGTIVKVVGLIFINAIVAACLNGLLVSLFKTRNSLSTFETIIGTLSGFLSGIYVPIGDLPDKAQTLIKFYPGAYSASLYRRALMAPQLDQTFSAAPTKIQTHFEHVLGVGYNLHFGATTFMTEMLIFIGCGLLAILVVLVKSWLPELRLRRVRYNNGNNTL</sequence>
<dbReference type="Pfam" id="PF01061">
    <property type="entry name" value="ABC2_membrane"/>
    <property type="match status" value="1"/>
</dbReference>
<proteinExistence type="predicted"/>
<comment type="caution">
    <text evidence="8">The sequence shown here is derived from an EMBL/GenBank/DDBJ whole genome shotgun (WGS) entry which is preliminary data.</text>
</comment>
<evidence type="ECO:0000256" key="2">
    <source>
        <dbReference type="ARBA" id="ARBA00022692"/>
    </source>
</evidence>
<feature type="transmembrane region" description="Helical" evidence="5">
    <location>
        <begin position="17"/>
        <end position="37"/>
    </location>
</feature>
<keyword evidence="2 5" id="KW-0812">Transmembrane</keyword>
<evidence type="ECO:0000313" key="10">
    <source>
        <dbReference type="Proteomes" id="UP000321429"/>
    </source>
</evidence>
<dbReference type="EMBL" id="BJUD01000037">
    <property type="protein sequence ID" value="GEK29201.1"/>
    <property type="molecule type" value="Genomic_DNA"/>
</dbReference>
<dbReference type="AlphaFoldDB" id="A0A0R2L4C6"/>
<dbReference type="STRING" id="348151.IV55_GL001386"/>
<evidence type="ECO:0000313" key="7">
    <source>
        <dbReference type="EMBL" id="GEK29201.1"/>
    </source>
</evidence>
<feature type="transmembrane region" description="Helical" evidence="5">
    <location>
        <begin position="260"/>
        <end position="280"/>
    </location>
</feature>
<feature type="transmembrane region" description="Helical" evidence="5">
    <location>
        <begin position="57"/>
        <end position="76"/>
    </location>
</feature>
<organism evidence="8 9">
    <name type="scientific">Furfurilactobacillus siliginis</name>
    <dbReference type="NCBI Taxonomy" id="348151"/>
    <lineage>
        <taxon>Bacteria</taxon>
        <taxon>Bacillati</taxon>
        <taxon>Bacillota</taxon>
        <taxon>Bacilli</taxon>
        <taxon>Lactobacillales</taxon>
        <taxon>Lactobacillaceae</taxon>
        <taxon>Furfurilactobacillus</taxon>
    </lineage>
</organism>
<gene>
    <name evidence="8" type="ORF">IV55_GL001386</name>
    <name evidence="7" type="ORF">LSI01_15120</name>
</gene>
<feature type="transmembrane region" description="Helical" evidence="5">
    <location>
        <begin position="173"/>
        <end position="192"/>
    </location>
</feature>
<dbReference type="Proteomes" id="UP000051139">
    <property type="component" value="Unassembled WGS sequence"/>
</dbReference>